<evidence type="ECO:0000313" key="2">
    <source>
        <dbReference type="Proteomes" id="UP001162992"/>
    </source>
</evidence>
<sequence length="463" mass="51285">MLRRQGGKGALKEERAWAVVRDVWQRGHQSVELRHDGRRAIFFCTICETRCYSDSALSDHLHGNVHARNSAAAAAAASAANCHFSNVGQLPWKSTTGQTLEKPKDAAVPPEKTNPSSSPTLYDMSSASLEWVGDGRLFVRSHFSNSLRHVEAAWLRWCGKEALGAGTVAIEGDSEYAIVIIPYSDGLGRSGNKDALLPTNLNKDNCLIGSKKWHPESKKSQGSTPQMPGHCNSHSVSDGKDIQRLRGGLRGWSRKQSKSVDRLCFICRQKMAAGKDVAALLNAKTGEMACGSRNWRGAFHVFHTYCLIDWVALFESKSFSGHVLGSSKKVRRRLRSGKKQVCRQPEDAVTDTCKNDSVIFCPECQGTGIRASGIQLERPRYRLSQVFDWILELVQARKAWIDHPEEQMESITGLLFLMEDNLEVSKICATECRGLVKCYASGCSEVWAANALDRKDDSMELDP</sequence>
<organism evidence="1 2">
    <name type="scientific">Diphasiastrum complanatum</name>
    <name type="common">Issler's clubmoss</name>
    <name type="synonym">Lycopodium complanatum</name>
    <dbReference type="NCBI Taxonomy" id="34168"/>
    <lineage>
        <taxon>Eukaryota</taxon>
        <taxon>Viridiplantae</taxon>
        <taxon>Streptophyta</taxon>
        <taxon>Embryophyta</taxon>
        <taxon>Tracheophyta</taxon>
        <taxon>Lycopodiopsida</taxon>
        <taxon>Lycopodiales</taxon>
        <taxon>Lycopodiaceae</taxon>
        <taxon>Lycopodioideae</taxon>
        <taxon>Diphasiastrum</taxon>
    </lineage>
</organism>
<dbReference type="Proteomes" id="UP001162992">
    <property type="component" value="Chromosome 7"/>
</dbReference>
<evidence type="ECO:0000313" key="1">
    <source>
        <dbReference type="EMBL" id="KAJ7550267.1"/>
    </source>
</evidence>
<proteinExistence type="predicted"/>
<protein>
    <submittedName>
        <fullName evidence="1">Uncharacterized protein</fullName>
    </submittedName>
</protein>
<comment type="caution">
    <text evidence="1">The sequence shown here is derived from an EMBL/GenBank/DDBJ whole genome shotgun (WGS) entry which is preliminary data.</text>
</comment>
<reference evidence="2" key="1">
    <citation type="journal article" date="2024" name="Proc. Natl. Acad. Sci. U.S.A.">
        <title>Extraordinary preservation of gene collinearity over three hundred million years revealed in homosporous lycophytes.</title>
        <authorList>
            <person name="Li C."/>
            <person name="Wickell D."/>
            <person name="Kuo L.Y."/>
            <person name="Chen X."/>
            <person name="Nie B."/>
            <person name="Liao X."/>
            <person name="Peng D."/>
            <person name="Ji J."/>
            <person name="Jenkins J."/>
            <person name="Williams M."/>
            <person name="Shu S."/>
            <person name="Plott C."/>
            <person name="Barry K."/>
            <person name="Rajasekar S."/>
            <person name="Grimwood J."/>
            <person name="Han X."/>
            <person name="Sun S."/>
            <person name="Hou Z."/>
            <person name="He W."/>
            <person name="Dai G."/>
            <person name="Sun C."/>
            <person name="Schmutz J."/>
            <person name="Leebens-Mack J.H."/>
            <person name="Li F.W."/>
            <person name="Wang L."/>
        </authorList>
    </citation>
    <scope>NUCLEOTIDE SEQUENCE [LARGE SCALE GENOMIC DNA]</scope>
    <source>
        <strain evidence="2">cv. PW_Plant_1</strain>
    </source>
</reference>
<keyword evidence="2" id="KW-1185">Reference proteome</keyword>
<dbReference type="EMBL" id="CM055098">
    <property type="protein sequence ID" value="KAJ7550267.1"/>
    <property type="molecule type" value="Genomic_DNA"/>
</dbReference>
<accession>A0ACC2D807</accession>
<name>A0ACC2D807_DIPCM</name>
<gene>
    <name evidence="1" type="ORF">O6H91_07G091300</name>
</gene>